<dbReference type="AlphaFoldDB" id="A0A1W1XGB7"/>
<dbReference type="RefSeq" id="WP_084057385.1">
    <property type="nucleotide sequence ID" value="NZ_FWXF01000007.1"/>
</dbReference>
<keyword evidence="1" id="KW-0489">Methyltransferase</keyword>
<accession>A0A1W1XGB7</accession>
<dbReference type="OrthoDB" id="5417714at2"/>
<dbReference type="GO" id="GO:0008168">
    <property type="term" value="F:methyltransferase activity"/>
    <property type="evidence" value="ECO:0007669"/>
    <property type="project" value="UniProtKB-KW"/>
</dbReference>
<dbReference type="Proteomes" id="UP000192783">
    <property type="component" value="Unassembled WGS sequence"/>
</dbReference>
<gene>
    <name evidence="1" type="ORF">SAMN02746041_01632</name>
</gene>
<protein>
    <submittedName>
        <fullName evidence="1">Aminomethyltransferase folate-binding domain-containing protein</fullName>
    </submittedName>
</protein>
<dbReference type="GO" id="GO:0032259">
    <property type="term" value="P:methylation"/>
    <property type="evidence" value="ECO:0007669"/>
    <property type="project" value="UniProtKB-KW"/>
</dbReference>
<reference evidence="1 2" key="1">
    <citation type="submission" date="2017-04" db="EMBL/GenBank/DDBJ databases">
        <authorList>
            <person name="Afonso C.L."/>
            <person name="Miller P.J."/>
            <person name="Scott M.A."/>
            <person name="Spackman E."/>
            <person name="Goraichik I."/>
            <person name="Dimitrov K.M."/>
            <person name="Suarez D.L."/>
            <person name="Swayne D.E."/>
        </authorList>
    </citation>
    <scope>NUCLEOTIDE SEQUENCE [LARGE SCALE GENOMIC DNA]</scope>
    <source>
        <strain evidence="1 2">DSM 13146</strain>
    </source>
</reference>
<keyword evidence="2" id="KW-1185">Reference proteome</keyword>
<evidence type="ECO:0000313" key="1">
    <source>
        <dbReference type="EMBL" id="SMC23046.1"/>
    </source>
</evidence>
<sequence>MQEAYRHPPLTLPGTPVQEEVRDGWKVTIRFREEGNGPWLVDLSHVAKLDIQDPGLDRTPGLEGLIPEKPGASALHEGWIISRLNEVQASLWQLRPQAPPLHPRGEWVTDVTDGLALLALAGPQTLDVMERVTSLDLGRSGQPCPSVFQGPVCRVPTQVVLLRNDGSWAVVFLAFARGYGQCVAEALLHAGRPLGLGPAGEERLVSILDEP</sequence>
<dbReference type="Gene3D" id="3.30.1360.120">
    <property type="entry name" value="Probable tRNA modification gtpase trme, domain 1"/>
    <property type="match status" value="1"/>
</dbReference>
<dbReference type="EMBL" id="FWXF01000007">
    <property type="protein sequence ID" value="SMC23046.1"/>
    <property type="molecule type" value="Genomic_DNA"/>
</dbReference>
<name>A0A1W1XGB7_9BACT</name>
<dbReference type="InterPro" id="IPR027266">
    <property type="entry name" value="TrmE/GcvT-like"/>
</dbReference>
<keyword evidence="1" id="KW-0808">Transferase</keyword>
<dbReference type="STRING" id="1121390.SAMN02746041_01632"/>
<organism evidence="1 2">
    <name type="scientific">Desulfacinum hydrothermale DSM 13146</name>
    <dbReference type="NCBI Taxonomy" id="1121390"/>
    <lineage>
        <taxon>Bacteria</taxon>
        <taxon>Pseudomonadati</taxon>
        <taxon>Thermodesulfobacteriota</taxon>
        <taxon>Syntrophobacteria</taxon>
        <taxon>Syntrophobacterales</taxon>
        <taxon>Syntrophobacteraceae</taxon>
        <taxon>Desulfacinum</taxon>
    </lineage>
</organism>
<proteinExistence type="predicted"/>
<dbReference type="SUPFAM" id="SSF103025">
    <property type="entry name" value="Folate-binding domain"/>
    <property type="match status" value="1"/>
</dbReference>
<evidence type="ECO:0000313" key="2">
    <source>
        <dbReference type="Proteomes" id="UP000192783"/>
    </source>
</evidence>